<dbReference type="Proteomes" id="UP000192333">
    <property type="component" value="Chromosome I"/>
</dbReference>
<dbReference type="PANTHER" id="PTHR30329">
    <property type="entry name" value="STATOR ELEMENT OF FLAGELLAR MOTOR COMPLEX"/>
    <property type="match status" value="1"/>
</dbReference>
<dbReference type="PROSITE" id="PS01068">
    <property type="entry name" value="OMPA_1"/>
    <property type="match status" value="1"/>
</dbReference>
<name>A0A1W2H7X9_9BACT</name>
<evidence type="ECO:0000256" key="1">
    <source>
        <dbReference type="ARBA" id="ARBA00004442"/>
    </source>
</evidence>
<organism evidence="6 7">
    <name type="scientific">Aquiflexum balticum DSM 16537</name>
    <dbReference type="NCBI Taxonomy" id="758820"/>
    <lineage>
        <taxon>Bacteria</taxon>
        <taxon>Pseudomonadati</taxon>
        <taxon>Bacteroidota</taxon>
        <taxon>Cytophagia</taxon>
        <taxon>Cytophagales</taxon>
        <taxon>Cyclobacteriaceae</taxon>
        <taxon>Aquiflexum</taxon>
    </lineage>
</organism>
<gene>
    <name evidence="6" type="ORF">SAMN00777080_3587</name>
</gene>
<proteinExistence type="predicted"/>
<dbReference type="PANTHER" id="PTHR30329:SF21">
    <property type="entry name" value="LIPOPROTEIN YIAD-RELATED"/>
    <property type="match status" value="1"/>
</dbReference>
<dbReference type="EMBL" id="LT838813">
    <property type="protein sequence ID" value="SMD44949.1"/>
    <property type="molecule type" value="Genomic_DNA"/>
</dbReference>
<dbReference type="GO" id="GO:0009279">
    <property type="term" value="C:cell outer membrane"/>
    <property type="evidence" value="ECO:0007669"/>
    <property type="project" value="UniProtKB-SubCell"/>
</dbReference>
<evidence type="ECO:0000259" key="5">
    <source>
        <dbReference type="PROSITE" id="PS51123"/>
    </source>
</evidence>
<reference evidence="7" key="1">
    <citation type="submission" date="2017-04" db="EMBL/GenBank/DDBJ databases">
        <authorList>
            <person name="Varghese N."/>
            <person name="Submissions S."/>
        </authorList>
    </citation>
    <scope>NUCLEOTIDE SEQUENCE [LARGE SCALE GENOMIC DNA]</scope>
    <source>
        <strain evidence="7">DSM 16537</strain>
    </source>
</reference>
<dbReference type="PRINTS" id="PR01021">
    <property type="entry name" value="OMPADOMAIN"/>
</dbReference>
<dbReference type="CDD" id="cd07185">
    <property type="entry name" value="OmpA_C-like"/>
    <property type="match status" value="2"/>
</dbReference>
<dbReference type="InterPro" id="IPR006665">
    <property type="entry name" value="OmpA-like"/>
</dbReference>
<comment type="subcellular location">
    <subcellularLocation>
        <location evidence="1">Cell outer membrane</location>
    </subcellularLocation>
</comment>
<dbReference type="STRING" id="758820.SAMN00777080_3587"/>
<accession>A0A1W2H7X9</accession>
<feature type="domain" description="OmpA-like" evidence="5">
    <location>
        <begin position="677"/>
        <end position="798"/>
    </location>
</feature>
<dbReference type="Pfam" id="PF00691">
    <property type="entry name" value="OmpA"/>
    <property type="match status" value="2"/>
</dbReference>
<keyword evidence="2 4" id="KW-0472">Membrane</keyword>
<protein>
    <submittedName>
        <fullName evidence="6">Outer membrane protein OmpA</fullName>
    </submittedName>
</protein>
<dbReference type="Gene3D" id="3.30.1330.60">
    <property type="entry name" value="OmpA-like domain"/>
    <property type="match status" value="2"/>
</dbReference>
<dbReference type="SUPFAM" id="SSF103088">
    <property type="entry name" value="OmpA-like"/>
    <property type="match status" value="2"/>
</dbReference>
<evidence type="ECO:0000256" key="4">
    <source>
        <dbReference type="PROSITE-ProRule" id="PRU00473"/>
    </source>
</evidence>
<dbReference type="InterPro" id="IPR036737">
    <property type="entry name" value="OmpA-like_sf"/>
</dbReference>
<keyword evidence="3" id="KW-0998">Cell outer membrane</keyword>
<evidence type="ECO:0000256" key="2">
    <source>
        <dbReference type="ARBA" id="ARBA00023136"/>
    </source>
</evidence>
<evidence type="ECO:0000313" key="7">
    <source>
        <dbReference type="Proteomes" id="UP000192333"/>
    </source>
</evidence>
<dbReference type="AlphaFoldDB" id="A0A1W2H7X9"/>
<sequence>MTLTLKRISKMDQIKRNFLLVIVLAMAGGLVHLPLQAQNSLLRFAEKQYALENYSQAATLYSQAYERKAKYSTAVLAAESFQNLQDYENSFKWWKTVVSHEESTREDYLKYLKAAMKFEVDPNVQELFAGSPYSEFDFPEIDFNQLKELKKKQANVKLVPLSDLNSQGSDYGITADTLDNKYFSSNRGSSFESNKPGVRLDAKNSLFSEEKSDFNDMEYFGIYRFSTAGDISKISSDIADALQYSDPSLMESRNILFYTVFRNVRKIKNRLDFSVHPEIYFSNISTNGQFTDSKPFPINNITEYGVMTPFVDEEAKRIYYASDKPGGFGGFDLYYVTYDDQLNFGEPVNLGPDINTDKDETHPSRMGSNFYFSSKGHLGLGGMDIFISDYQNGNLGKVTNMGLPFNSSRDDFAFYISPNGKRYLSSDRVGGMGMDDIYLIEDLNKRLIARVIDCDGNVITEEFESKITERNTSNPIPTSRNEKSELTAELSLDTDFSLSISKKGFFNIQDNTLSTKGFDGEILEREYRLAPIPYNLPIYADIVYYDLDKSIIRPDAEPTLDKIGGLMQRYGFIDLLVNSHTDARASKEYNDILSQKRADAVSEYLSKYDIPKERVRLEWFGEEKIINDCGDGIPCPETEHQLNRRSELVLEAFSDKNRQYDLPTEFMGRDICDPIDLFEAMNHEIPTIYFDFDKASLRNIHKKELERVSLMLQRLVNLQLNITGHTDQRGNETYNMNLSERRAKAVMDYLINKGIEPGRMKSEWLGKTQPVNDCNTGDCNEAMHQLNRRTELKLQNNK</sequence>
<dbReference type="RefSeq" id="WP_231955296.1">
    <property type="nucleotide sequence ID" value="NZ_LT838813.1"/>
</dbReference>
<dbReference type="InterPro" id="IPR050330">
    <property type="entry name" value="Bact_OuterMem_StrucFunc"/>
</dbReference>
<dbReference type="InterPro" id="IPR006690">
    <property type="entry name" value="OMPA-like_CS"/>
</dbReference>
<dbReference type="InterPro" id="IPR006664">
    <property type="entry name" value="OMP_bac"/>
</dbReference>
<dbReference type="SUPFAM" id="SSF82171">
    <property type="entry name" value="DPP6 N-terminal domain-like"/>
    <property type="match status" value="1"/>
</dbReference>
<keyword evidence="7" id="KW-1185">Reference proteome</keyword>
<evidence type="ECO:0000256" key="3">
    <source>
        <dbReference type="ARBA" id="ARBA00023237"/>
    </source>
</evidence>
<dbReference type="PROSITE" id="PS51123">
    <property type="entry name" value="OMPA_2"/>
    <property type="match status" value="2"/>
</dbReference>
<evidence type="ECO:0000313" key="6">
    <source>
        <dbReference type="EMBL" id="SMD44949.1"/>
    </source>
</evidence>
<feature type="domain" description="OmpA-like" evidence="5">
    <location>
        <begin position="532"/>
        <end position="654"/>
    </location>
</feature>